<comment type="similarity">
    <text evidence="1 6">Belongs to the XseB family.</text>
</comment>
<keyword evidence="9" id="KW-1185">Reference proteome</keyword>
<evidence type="ECO:0000256" key="5">
    <source>
        <dbReference type="ARBA" id="ARBA00022839"/>
    </source>
</evidence>
<comment type="catalytic activity">
    <reaction evidence="6">
        <text>Exonucleolytic cleavage in either 5'- to 3'- or 3'- to 5'-direction to yield nucleoside 5'-phosphates.</text>
        <dbReference type="EC" id="3.1.11.6"/>
    </reaction>
</comment>
<keyword evidence="2 6" id="KW-0963">Cytoplasm</keyword>
<dbReference type="GO" id="GO:0008855">
    <property type="term" value="F:exodeoxyribonuclease VII activity"/>
    <property type="evidence" value="ECO:0007669"/>
    <property type="project" value="UniProtKB-UniRule"/>
</dbReference>
<evidence type="ECO:0000256" key="6">
    <source>
        <dbReference type="HAMAP-Rule" id="MF_00337"/>
    </source>
</evidence>
<evidence type="ECO:0000256" key="4">
    <source>
        <dbReference type="ARBA" id="ARBA00022801"/>
    </source>
</evidence>
<evidence type="ECO:0000313" key="8">
    <source>
        <dbReference type="EMBL" id="OZG56399.1"/>
    </source>
</evidence>
<dbReference type="Proteomes" id="UP000715651">
    <property type="component" value="Unassembled WGS sequence"/>
</dbReference>
<keyword evidence="4 6" id="KW-0378">Hydrolase</keyword>
<organism evidence="8 9">
    <name type="scientific">Aeriscardovia aeriphila</name>
    <dbReference type="NCBI Taxonomy" id="218139"/>
    <lineage>
        <taxon>Bacteria</taxon>
        <taxon>Bacillati</taxon>
        <taxon>Actinomycetota</taxon>
        <taxon>Actinomycetes</taxon>
        <taxon>Bifidobacteriales</taxon>
        <taxon>Bifidobacteriaceae</taxon>
        <taxon>Aeriscardovia</taxon>
    </lineage>
</organism>
<keyword evidence="5 6" id="KW-0269">Exonuclease</keyword>
<dbReference type="Pfam" id="PF02609">
    <property type="entry name" value="Exonuc_VII_S"/>
    <property type="match status" value="1"/>
</dbReference>
<accession>A0A261FB76</accession>
<dbReference type="GO" id="GO:0009318">
    <property type="term" value="C:exodeoxyribonuclease VII complex"/>
    <property type="evidence" value="ECO:0007669"/>
    <property type="project" value="UniProtKB-UniRule"/>
</dbReference>
<dbReference type="GO" id="GO:0006308">
    <property type="term" value="P:DNA catabolic process"/>
    <property type="evidence" value="ECO:0007669"/>
    <property type="project" value="UniProtKB-UniRule"/>
</dbReference>
<dbReference type="EMBL" id="MWWU01000002">
    <property type="protein sequence ID" value="OZG56399.1"/>
    <property type="molecule type" value="Genomic_DNA"/>
</dbReference>
<reference evidence="8 9" key="1">
    <citation type="journal article" date="2017" name="BMC Genomics">
        <title>Comparative genomic and phylogenomic analyses of the Bifidobacteriaceae family.</title>
        <authorList>
            <person name="Lugli G.A."/>
            <person name="Milani C."/>
            <person name="Turroni F."/>
            <person name="Duranti S."/>
            <person name="Mancabelli L."/>
            <person name="Mangifesta M."/>
            <person name="Ferrario C."/>
            <person name="Modesto M."/>
            <person name="Mattarelli P."/>
            <person name="Jiri K."/>
            <person name="van Sinderen D."/>
            <person name="Ventura M."/>
        </authorList>
    </citation>
    <scope>NUCLEOTIDE SEQUENCE [LARGE SCALE GENOMIC DNA]</scope>
    <source>
        <strain evidence="8 9">LMG 21773</strain>
    </source>
</reference>
<protein>
    <recommendedName>
        <fullName evidence="6">Exodeoxyribonuclease 7 small subunit</fullName>
        <ecNumber evidence="6">3.1.11.6</ecNumber>
    </recommendedName>
    <alternativeName>
        <fullName evidence="6">Exodeoxyribonuclease VII small subunit</fullName>
        <shortName evidence="6">Exonuclease VII small subunit</shortName>
    </alternativeName>
</protein>
<dbReference type="PANTHER" id="PTHR34137">
    <property type="entry name" value="EXODEOXYRIBONUCLEASE 7 SMALL SUBUNIT"/>
    <property type="match status" value="1"/>
</dbReference>
<dbReference type="HAMAP" id="MF_00337">
    <property type="entry name" value="Exonuc_7_S"/>
    <property type="match status" value="1"/>
</dbReference>
<dbReference type="InterPro" id="IPR037004">
    <property type="entry name" value="Exonuc_VII_ssu_sf"/>
</dbReference>
<dbReference type="InterPro" id="IPR003761">
    <property type="entry name" value="Exonuc_VII_S"/>
</dbReference>
<reference evidence="7" key="3">
    <citation type="submission" date="2021-09" db="EMBL/GenBank/DDBJ databases">
        <authorList>
            <person name="Gilroy R."/>
        </authorList>
    </citation>
    <scope>NUCLEOTIDE SEQUENCE</scope>
    <source>
        <strain evidence="7">578</strain>
    </source>
</reference>
<comment type="caution">
    <text evidence="8">The sequence shown here is derived from an EMBL/GenBank/DDBJ whole genome shotgun (WGS) entry which is preliminary data.</text>
</comment>
<evidence type="ECO:0000256" key="1">
    <source>
        <dbReference type="ARBA" id="ARBA00009998"/>
    </source>
</evidence>
<dbReference type="RefSeq" id="WP_094689933.1">
    <property type="nucleotide sequence ID" value="NZ_JACBYZ010000001.1"/>
</dbReference>
<proteinExistence type="inferred from homology"/>
<dbReference type="GO" id="GO:0005829">
    <property type="term" value="C:cytosol"/>
    <property type="evidence" value="ECO:0007669"/>
    <property type="project" value="TreeGrafter"/>
</dbReference>
<evidence type="ECO:0000313" key="9">
    <source>
        <dbReference type="Proteomes" id="UP000228976"/>
    </source>
</evidence>
<comment type="function">
    <text evidence="6">Bidirectionally degrades single-stranded DNA into large acid-insoluble oligonucleotides, which are then degraded further into small acid-soluble oligonucleotides.</text>
</comment>
<comment type="subunit">
    <text evidence="6">Heterooligomer composed of large and small subunits.</text>
</comment>
<name>A0A261FB76_9BIFI</name>
<dbReference type="NCBIfam" id="TIGR01280">
    <property type="entry name" value="xseB"/>
    <property type="match status" value="1"/>
</dbReference>
<gene>
    <name evidence="6 7" type="primary">xseB</name>
    <name evidence="8" type="ORF">AEAE_0887</name>
    <name evidence="7" type="ORF">K8U78_00875</name>
</gene>
<dbReference type="SUPFAM" id="SSF116842">
    <property type="entry name" value="XseB-like"/>
    <property type="match status" value="1"/>
</dbReference>
<evidence type="ECO:0000313" key="7">
    <source>
        <dbReference type="EMBL" id="HJF17721.1"/>
    </source>
</evidence>
<evidence type="ECO:0000256" key="2">
    <source>
        <dbReference type="ARBA" id="ARBA00022490"/>
    </source>
</evidence>
<comment type="subcellular location">
    <subcellularLocation>
        <location evidence="6">Cytoplasm</location>
    </subcellularLocation>
</comment>
<dbReference type="PANTHER" id="PTHR34137:SF1">
    <property type="entry name" value="EXODEOXYRIBONUCLEASE 7 SMALL SUBUNIT"/>
    <property type="match status" value="1"/>
</dbReference>
<dbReference type="OrthoDB" id="5244334at2"/>
<dbReference type="EC" id="3.1.11.6" evidence="6"/>
<reference evidence="7" key="2">
    <citation type="journal article" date="2021" name="PeerJ">
        <title>Extensive microbial diversity within the chicken gut microbiome revealed by metagenomics and culture.</title>
        <authorList>
            <person name="Gilroy R."/>
            <person name="Ravi A."/>
            <person name="Getino M."/>
            <person name="Pursley I."/>
            <person name="Horton D.L."/>
            <person name="Alikhan N.F."/>
            <person name="Baker D."/>
            <person name="Gharbi K."/>
            <person name="Hall N."/>
            <person name="Watson M."/>
            <person name="Adriaenssens E.M."/>
            <person name="Foster-Nyarko E."/>
            <person name="Jarju S."/>
            <person name="Secka A."/>
            <person name="Antonio M."/>
            <person name="Oren A."/>
            <person name="Chaudhuri R.R."/>
            <person name="La Ragione R."/>
            <person name="Hildebrand F."/>
            <person name="Pallen M.J."/>
        </authorList>
    </citation>
    <scope>NUCLEOTIDE SEQUENCE</scope>
    <source>
        <strain evidence="7">578</strain>
    </source>
</reference>
<dbReference type="EMBL" id="DYWK01000002">
    <property type="protein sequence ID" value="HJF17721.1"/>
    <property type="molecule type" value="Genomic_DNA"/>
</dbReference>
<dbReference type="Gene3D" id="1.10.287.1040">
    <property type="entry name" value="Exonuclease VII, small subunit"/>
    <property type="match status" value="1"/>
</dbReference>
<evidence type="ECO:0000256" key="3">
    <source>
        <dbReference type="ARBA" id="ARBA00022722"/>
    </source>
</evidence>
<dbReference type="AlphaFoldDB" id="A0A261FB76"/>
<dbReference type="Proteomes" id="UP000228976">
    <property type="component" value="Unassembled WGS sequence"/>
</dbReference>
<keyword evidence="3 6" id="KW-0540">Nuclease</keyword>
<sequence length="99" mass="10757">MADENKKNSMLDGLSEEQKAEIENMSYEEARDKLAQIVQSLDQGGQTLESSTKAWQYGVALAQHAQALLQKVAEQLAAVEESQRAAGESAGTQDNLANF</sequence>